<reference evidence="2" key="1">
    <citation type="journal article" date="2005" name="Nature">
        <title>The map-based sequence of the rice genome.</title>
        <authorList>
            <consortium name="International rice genome sequencing project (IRGSP)"/>
            <person name="Matsumoto T."/>
            <person name="Wu J."/>
            <person name="Kanamori H."/>
            <person name="Katayose Y."/>
            <person name="Fujisawa M."/>
            <person name="Namiki N."/>
            <person name="Mizuno H."/>
            <person name="Yamamoto K."/>
            <person name="Antonio B.A."/>
            <person name="Baba T."/>
            <person name="Sakata K."/>
            <person name="Nagamura Y."/>
            <person name="Aoki H."/>
            <person name="Arikawa K."/>
            <person name="Arita K."/>
            <person name="Bito T."/>
            <person name="Chiden Y."/>
            <person name="Fujitsuka N."/>
            <person name="Fukunaka R."/>
            <person name="Hamada M."/>
            <person name="Harada C."/>
            <person name="Hayashi A."/>
            <person name="Hijishita S."/>
            <person name="Honda M."/>
            <person name="Hosokawa S."/>
            <person name="Ichikawa Y."/>
            <person name="Idonuma A."/>
            <person name="Iijima M."/>
            <person name="Ikeda M."/>
            <person name="Ikeno M."/>
            <person name="Ito K."/>
            <person name="Ito S."/>
            <person name="Ito T."/>
            <person name="Ito Y."/>
            <person name="Ito Y."/>
            <person name="Iwabuchi A."/>
            <person name="Kamiya K."/>
            <person name="Karasawa W."/>
            <person name="Kurita K."/>
            <person name="Katagiri S."/>
            <person name="Kikuta A."/>
            <person name="Kobayashi H."/>
            <person name="Kobayashi N."/>
            <person name="Machita K."/>
            <person name="Maehara T."/>
            <person name="Masukawa M."/>
            <person name="Mizubayashi T."/>
            <person name="Mukai Y."/>
            <person name="Nagasaki H."/>
            <person name="Nagata Y."/>
            <person name="Naito S."/>
            <person name="Nakashima M."/>
            <person name="Nakama Y."/>
            <person name="Nakamichi Y."/>
            <person name="Nakamura M."/>
            <person name="Meguro A."/>
            <person name="Negishi M."/>
            <person name="Ohta I."/>
            <person name="Ohta T."/>
            <person name="Okamoto M."/>
            <person name="Ono N."/>
            <person name="Saji S."/>
            <person name="Sakaguchi M."/>
            <person name="Sakai K."/>
            <person name="Shibata M."/>
            <person name="Shimokawa T."/>
            <person name="Song J."/>
            <person name="Takazaki Y."/>
            <person name="Terasawa K."/>
            <person name="Tsugane M."/>
            <person name="Tsuji K."/>
            <person name="Ueda S."/>
            <person name="Waki K."/>
            <person name="Yamagata H."/>
            <person name="Yamamoto M."/>
            <person name="Yamamoto S."/>
            <person name="Yamane H."/>
            <person name="Yoshiki S."/>
            <person name="Yoshihara R."/>
            <person name="Yukawa K."/>
            <person name="Zhong H."/>
            <person name="Yano M."/>
            <person name="Yuan Q."/>
            <person name="Ouyang S."/>
            <person name="Liu J."/>
            <person name="Jones K.M."/>
            <person name="Gansberger K."/>
            <person name="Moffat K."/>
            <person name="Hill J."/>
            <person name="Bera J."/>
            <person name="Fadrosh D."/>
            <person name="Jin S."/>
            <person name="Johri S."/>
            <person name="Kim M."/>
            <person name="Overton L."/>
            <person name="Reardon M."/>
            <person name="Tsitrin T."/>
            <person name="Vuong H."/>
            <person name="Weaver B."/>
            <person name="Ciecko A."/>
            <person name="Tallon L."/>
            <person name="Jackson J."/>
            <person name="Pai G."/>
            <person name="Aken S.V."/>
            <person name="Utterback T."/>
            <person name="Reidmuller S."/>
            <person name="Feldblyum T."/>
            <person name="Hsiao J."/>
            <person name="Zismann V."/>
            <person name="Iobst S."/>
            <person name="de Vazeille A.R."/>
            <person name="Buell C.R."/>
            <person name="Ying K."/>
            <person name="Li Y."/>
            <person name="Lu T."/>
            <person name="Huang Y."/>
            <person name="Zhao Q."/>
            <person name="Feng Q."/>
            <person name="Zhang L."/>
            <person name="Zhu J."/>
            <person name="Weng Q."/>
            <person name="Mu J."/>
            <person name="Lu Y."/>
            <person name="Fan D."/>
            <person name="Liu Y."/>
            <person name="Guan J."/>
            <person name="Zhang Y."/>
            <person name="Yu S."/>
            <person name="Liu X."/>
            <person name="Zhang Y."/>
            <person name="Hong G."/>
            <person name="Han B."/>
            <person name="Choisne N."/>
            <person name="Demange N."/>
            <person name="Orjeda G."/>
            <person name="Samain S."/>
            <person name="Cattolico L."/>
            <person name="Pelletier E."/>
            <person name="Couloux A."/>
            <person name="Segurens B."/>
            <person name="Wincker P."/>
            <person name="D'Hont A."/>
            <person name="Scarpelli C."/>
            <person name="Weissenbach J."/>
            <person name="Salanoubat M."/>
            <person name="Quetier F."/>
            <person name="Yu Y."/>
            <person name="Kim H.R."/>
            <person name="Rambo T."/>
            <person name="Currie J."/>
            <person name="Collura K."/>
            <person name="Luo M."/>
            <person name="Yang T."/>
            <person name="Ammiraju J.S.S."/>
            <person name="Engler F."/>
            <person name="Soderlund C."/>
            <person name="Wing R.A."/>
            <person name="Palmer L.E."/>
            <person name="de la Bastide M."/>
            <person name="Spiegel L."/>
            <person name="Nascimento L."/>
            <person name="Zutavern T."/>
            <person name="O'Shaughnessy A."/>
            <person name="Dike S."/>
            <person name="Dedhia N."/>
            <person name="Preston R."/>
            <person name="Balija V."/>
            <person name="McCombie W.R."/>
            <person name="Chow T."/>
            <person name="Chen H."/>
            <person name="Chung M."/>
            <person name="Chen C."/>
            <person name="Shaw J."/>
            <person name="Wu H."/>
            <person name="Hsiao K."/>
            <person name="Chao Y."/>
            <person name="Chu M."/>
            <person name="Cheng C."/>
            <person name="Hour A."/>
            <person name="Lee P."/>
            <person name="Lin S."/>
            <person name="Lin Y."/>
            <person name="Liou J."/>
            <person name="Liu S."/>
            <person name="Hsing Y."/>
            <person name="Raghuvanshi S."/>
            <person name="Mohanty A."/>
            <person name="Bharti A.K."/>
            <person name="Gaur A."/>
            <person name="Gupta V."/>
            <person name="Kumar D."/>
            <person name="Ravi V."/>
            <person name="Vij S."/>
            <person name="Kapur A."/>
            <person name="Khurana P."/>
            <person name="Khurana P."/>
            <person name="Khurana J.P."/>
            <person name="Tyagi A.K."/>
            <person name="Gaikwad K."/>
            <person name="Singh A."/>
            <person name="Dalal V."/>
            <person name="Srivastava S."/>
            <person name="Dixit A."/>
            <person name="Pal A.K."/>
            <person name="Ghazi I.A."/>
            <person name="Yadav M."/>
            <person name="Pandit A."/>
            <person name="Bhargava A."/>
            <person name="Sureshbabu K."/>
            <person name="Batra K."/>
            <person name="Sharma T.R."/>
            <person name="Mohapatra T."/>
            <person name="Singh N.K."/>
            <person name="Messing J."/>
            <person name="Nelson A.B."/>
            <person name="Fuks G."/>
            <person name="Kavchok S."/>
            <person name="Keizer G."/>
            <person name="Linton E."/>
            <person name="Llaca V."/>
            <person name="Song R."/>
            <person name="Tanyolac B."/>
            <person name="Young S."/>
            <person name="Ho-Il K."/>
            <person name="Hahn J.H."/>
            <person name="Sangsakoo G."/>
            <person name="Vanavichit A."/>
            <person name="de Mattos Luiz.A.T."/>
            <person name="Zimmer P.D."/>
            <person name="Malone G."/>
            <person name="Dellagostin O."/>
            <person name="de Oliveira A.C."/>
            <person name="Bevan M."/>
            <person name="Bancroft I."/>
            <person name="Minx P."/>
            <person name="Cordum H."/>
            <person name="Wilson R."/>
            <person name="Cheng Z."/>
            <person name="Jin W."/>
            <person name="Jiang J."/>
            <person name="Leong S.A."/>
            <person name="Iwama H."/>
            <person name="Gojobori T."/>
            <person name="Itoh T."/>
            <person name="Niimura Y."/>
            <person name="Fujii Y."/>
            <person name="Habara T."/>
            <person name="Sakai H."/>
            <person name="Sato Y."/>
            <person name="Wilson G."/>
            <person name="Kumar K."/>
            <person name="McCouch S."/>
            <person name="Juretic N."/>
            <person name="Hoen D."/>
            <person name="Wright S."/>
            <person name="Bruskiewich R."/>
            <person name="Bureau T."/>
            <person name="Miyao A."/>
            <person name="Hirochika H."/>
            <person name="Nishikawa T."/>
            <person name="Kadowaki K."/>
            <person name="Sugiura M."/>
            <person name="Burr B."/>
            <person name="Sasaki T."/>
        </authorList>
    </citation>
    <scope>NUCLEOTIDE SEQUENCE [LARGE SCALE GENOMIC DNA]</scope>
    <source>
        <strain evidence="2">cv. Nipponbare</strain>
    </source>
</reference>
<evidence type="ECO:0000313" key="2">
    <source>
        <dbReference type="Proteomes" id="UP000059680"/>
    </source>
</evidence>
<evidence type="ECO:0000313" key="1">
    <source>
        <dbReference type="EMBL" id="BAT02049.1"/>
    </source>
</evidence>
<dbReference type="InParanoid" id="A0A0P0X730"/>
<protein>
    <submittedName>
        <fullName evidence="1">Os07g0551100 protein</fullName>
    </submittedName>
</protein>
<dbReference type="Proteomes" id="UP000059680">
    <property type="component" value="Chromosome 7"/>
</dbReference>
<proteinExistence type="predicted"/>
<name>A0A0P0X730_ORYSJ</name>
<keyword evidence="2" id="KW-1185">Reference proteome</keyword>
<reference evidence="1 2" key="2">
    <citation type="journal article" date="2013" name="Plant Cell Physiol.">
        <title>Rice Annotation Project Database (RAP-DB): an integrative and interactive database for rice genomics.</title>
        <authorList>
            <person name="Sakai H."/>
            <person name="Lee S.S."/>
            <person name="Tanaka T."/>
            <person name="Numa H."/>
            <person name="Kim J."/>
            <person name="Kawahara Y."/>
            <person name="Wakimoto H."/>
            <person name="Yang C.C."/>
            <person name="Iwamoto M."/>
            <person name="Abe T."/>
            <person name="Yamada Y."/>
            <person name="Muto A."/>
            <person name="Inokuchi H."/>
            <person name="Ikemura T."/>
            <person name="Matsumoto T."/>
            <person name="Sasaki T."/>
            <person name="Itoh T."/>
        </authorList>
    </citation>
    <scope>NUCLEOTIDE SEQUENCE [LARGE SCALE GENOMIC DNA]</scope>
    <source>
        <strain evidence="2">cv. Nipponbare</strain>
    </source>
</reference>
<dbReference type="AlphaFoldDB" id="A0A0P0X730"/>
<dbReference type="Gramene" id="Os07t0551100-00">
    <property type="protein sequence ID" value="Os07t0551100-00"/>
    <property type="gene ID" value="Os07g0551100"/>
</dbReference>
<gene>
    <name evidence="1" type="ordered locus">Os07g0551100</name>
    <name evidence="1" type="ORF">OSNPB_070551100</name>
</gene>
<organism evidence="1 2">
    <name type="scientific">Oryza sativa subsp. japonica</name>
    <name type="common">Rice</name>
    <dbReference type="NCBI Taxonomy" id="39947"/>
    <lineage>
        <taxon>Eukaryota</taxon>
        <taxon>Viridiplantae</taxon>
        <taxon>Streptophyta</taxon>
        <taxon>Embryophyta</taxon>
        <taxon>Tracheophyta</taxon>
        <taxon>Spermatophyta</taxon>
        <taxon>Magnoliopsida</taxon>
        <taxon>Liliopsida</taxon>
        <taxon>Poales</taxon>
        <taxon>Poaceae</taxon>
        <taxon>BOP clade</taxon>
        <taxon>Oryzoideae</taxon>
        <taxon>Oryzeae</taxon>
        <taxon>Oryzinae</taxon>
        <taxon>Oryza</taxon>
        <taxon>Oryza sativa</taxon>
    </lineage>
</organism>
<dbReference type="PaxDb" id="39947-A0A0P0X730"/>
<reference evidence="1 2" key="3">
    <citation type="journal article" date="2013" name="Rice">
        <title>Improvement of the Oryza sativa Nipponbare reference genome using next generation sequence and optical map data.</title>
        <authorList>
            <person name="Kawahara Y."/>
            <person name="de la Bastide M."/>
            <person name="Hamilton J.P."/>
            <person name="Kanamori H."/>
            <person name="McCombie W.R."/>
            <person name="Ouyang S."/>
            <person name="Schwartz D.C."/>
            <person name="Tanaka T."/>
            <person name="Wu J."/>
            <person name="Zhou S."/>
            <person name="Childs K.L."/>
            <person name="Davidson R.M."/>
            <person name="Lin H."/>
            <person name="Quesada-Ocampo L."/>
            <person name="Vaillancourt B."/>
            <person name="Sakai H."/>
            <person name="Lee S.S."/>
            <person name="Kim J."/>
            <person name="Numa H."/>
            <person name="Itoh T."/>
            <person name="Buell C.R."/>
            <person name="Matsumoto T."/>
        </authorList>
    </citation>
    <scope>NUCLEOTIDE SEQUENCE [LARGE SCALE GENOMIC DNA]</scope>
    <source>
        <strain evidence="2">cv. Nipponbare</strain>
    </source>
</reference>
<accession>A0A0P0X730</accession>
<dbReference type="EMBL" id="AP014963">
    <property type="protein sequence ID" value="BAT02049.1"/>
    <property type="molecule type" value="Genomic_DNA"/>
</dbReference>
<sequence>MPKSEILGFMSRSRRMLLALRSRCTTRSLESRWRYRSPRATPSMIWNLVLQKMLLDSEGVRTEEEGVEALVGHVFVHQDLLLALDAASQQPDKIAVLQLRDQDHLVLELLQPLPGAPGQPLHRDLFSSREPSLKRTKPIIHATSLVLSNIGALILACD</sequence>